<reference evidence="1 2" key="1">
    <citation type="submission" date="2020-02" db="EMBL/GenBank/DDBJ databases">
        <title>Rhodobacter translucens sp. nov., a novel bacterium isolated from activated sludge.</title>
        <authorList>
            <person name="Liu J."/>
        </authorList>
    </citation>
    <scope>NUCLEOTIDE SEQUENCE [LARGE SCALE GENOMIC DNA]</scope>
    <source>
        <strain evidence="1 2">HX-7-19</strain>
    </source>
</reference>
<gene>
    <name evidence="1" type="ORF">G5V65_09100</name>
</gene>
<name>A0A6M1U0V1_9RHOB</name>
<evidence type="ECO:0000313" key="2">
    <source>
        <dbReference type="Proteomes" id="UP000474758"/>
    </source>
</evidence>
<dbReference type="Proteomes" id="UP000474758">
    <property type="component" value="Unassembled WGS sequence"/>
</dbReference>
<dbReference type="PROSITE" id="PS51257">
    <property type="entry name" value="PROKAR_LIPOPROTEIN"/>
    <property type="match status" value="1"/>
</dbReference>
<keyword evidence="2" id="KW-1185">Reference proteome</keyword>
<accession>A0A6M1U0V1</accession>
<evidence type="ECO:0008006" key="3">
    <source>
        <dbReference type="Google" id="ProtNLM"/>
    </source>
</evidence>
<dbReference type="EMBL" id="JAALFE010000007">
    <property type="protein sequence ID" value="NGQ91054.1"/>
    <property type="molecule type" value="Genomic_DNA"/>
</dbReference>
<dbReference type="AlphaFoldDB" id="A0A6M1U0V1"/>
<dbReference type="RefSeq" id="WP_165049190.1">
    <property type="nucleotide sequence ID" value="NZ_JAALFE010000007.1"/>
</dbReference>
<protein>
    <recommendedName>
        <fullName evidence="3">Glycine zipper domain-containing protein</fullName>
    </recommendedName>
</protein>
<comment type="caution">
    <text evidence="1">The sequence shown here is derived from an EMBL/GenBank/DDBJ whole genome shotgun (WGS) entry which is preliminary data.</text>
</comment>
<sequence length="70" mass="6893">MRKYLVILALATTTLAGCMQTPTERGLGGAVAGAAIADAMDENMVAGAALGALAGAASCGLPGLPPCRRY</sequence>
<organism evidence="1 2">
    <name type="scientific">Paragemmobacter kunshanensis</name>
    <dbReference type="NCBI Taxonomy" id="2583234"/>
    <lineage>
        <taxon>Bacteria</taxon>
        <taxon>Pseudomonadati</taxon>
        <taxon>Pseudomonadota</taxon>
        <taxon>Alphaproteobacteria</taxon>
        <taxon>Rhodobacterales</taxon>
        <taxon>Paracoccaceae</taxon>
        <taxon>Paragemmobacter</taxon>
    </lineage>
</organism>
<evidence type="ECO:0000313" key="1">
    <source>
        <dbReference type="EMBL" id="NGQ91054.1"/>
    </source>
</evidence>
<proteinExistence type="predicted"/>